<dbReference type="Gene3D" id="3.20.20.220">
    <property type="match status" value="1"/>
</dbReference>
<evidence type="ECO:0000256" key="1">
    <source>
        <dbReference type="ARBA" id="ARBA00004739"/>
    </source>
</evidence>
<feature type="domain" description="Proline dehydrogenase" evidence="6">
    <location>
        <begin position="3"/>
        <end position="204"/>
    </location>
</feature>
<feature type="non-terminal residue" evidence="7">
    <location>
        <position position="233"/>
    </location>
</feature>
<dbReference type="GO" id="GO:0010133">
    <property type="term" value="P:L-proline catabolic process to L-glutamate"/>
    <property type="evidence" value="ECO:0000318"/>
    <property type="project" value="GO_Central"/>
</dbReference>
<comment type="function">
    <text evidence="5">Converts proline to delta-1-pyrroline-5-carboxylate.</text>
</comment>
<dbReference type="GO" id="GO:0005739">
    <property type="term" value="C:mitochondrion"/>
    <property type="evidence" value="ECO:0000318"/>
    <property type="project" value="GO_Central"/>
</dbReference>
<dbReference type="eggNOG" id="KOG0186">
    <property type="taxonomic scope" value="Eukaryota"/>
</dbReference>
<evidence type="ECO:0000313" key="8">
    <source>
        <dbReference type="Proteomes" id="UP000001593"/>
    </source>
</evidence>
<evidence type="ECO:0000256" key="3">
    <source>
        <dbReference type="ARBA" id="ARBA00023002"/>
    </source>
</evidence>
<keyword evidence="5" id="KW-0274">FAD</keyword>
<evidence type="ECO:0000256" key="4">
    <source>
        <dbReference type="ARBA" id="ARBA00023062"/>
    </source>
</evidence>
<dbReference type="InterPro" id="IPR015659">
    <property type="entry name" value="Proline_oxidase"/>
</dbReference>
<dbReference type="PANTHER" id="PTHR13914:SF0">
    <property type="entry name" value="PROLINE DEHYDROGENASE 1, MITOCHONDRIAL"/>
    <property type="match status" value="1"/>
</dbReference>
<keyword evidence="4 5" id="KW-0642">Proline metabolism</keyword>
<dbReference type="KEGG" id="nve:5511574"/>
<dbReference type="EC" id="1.5.5.2" evidence="5"/>
<protein>
    <recommendedName>
        <fullName evidence="5">Proline dehydrogenase</fullName>
        <ecNumber evidence="5">1.5.5.2</ecNumber>
    </recommendedName>
</protein>
<dbReference type="PhylomeDB" id="A7S8U9"/>
<evidence type="ECO:0000259" key="6">
    <source>
        <dbReference type="Pfam" id="PF01619"/>
    </source>
</evidence>
<evidence type="ECO:0000313" key="7">
    <source>
        <dbReference type="EMBL" id="EDO39930.1"/>
    </source>
</evidence>
<dbReference type="InterPro" id="IPR002872">
    <property type="entry name" value="Proline_DH_dom"/>
</dbReference>
<comment type="similarity">
    <text evidence="2 5">Belongs to the proline oxidase family.</text>
</comment>
<reference evidence="7 8" key="1">
    <citation type="journal article" date="2007" name="Science">
        <title>Sea anemone genome reveals ancestral eumetazoan gene repertoire and genomic organization.</title>
        <authorList>
            <person name="Putnam N.H."/>
            <person name="Srivastava M."/>
            <person name="Hellsten U."/>
            <person name="Dirks B."/>
            <person name="Chapman J."/>
            <person name="Salamov A."/>
            <person name="Terry A."/>
            <person name="Shapiro H."/>
            <person name="Lindquist E."/>
            <person name="Kapitonov V.V."/>
            <person name="Jurka J."/>
            <person name="Genikhovich G."/>
            <person name="Grigoriev I.V."/>
            <person name="Lucas S.M."/>
            <person name="Steele R.E."/>
            <person name="Finnerty J.R."/>
            <person name="Technau U."/>
            <person name="Martindale M.Q."/>
            <person name="Rokhsar D.S."/>
        </authorList>
    </citation>
    <scope>NUCLEOTIDE SEQUENCE [LARGE SCALE GENOMIC DNA]</scope>
    <source>
        <strain evidence="8">CH2 X CH6</strain>
    </source>
</reference>
<dbReference type="SUPFAM" id="SSF51730">
    <property type="entry name" value="FAD-linked oxidoreductase"/>
    <property type="match status" value="1"/>
</dbReference>
<organism evidence="7 8">
    <name type="scientific">Nematostella vectensis</name>
    <name type="common">Starlet sea anemone</name>
    <dbReference type="NCBI Taxonomy" id="45351"/>
    <lineage>
        <taxon>Eukaryota</taxon>
        <taxon>Metazoa</taxon>
        <taxon>Cnidaria</taxon>
        <taxon>Anthozoa</taxon>
        <taxon>Hexacorallia</taxon>
        <taxon>Actiniaria</taxon>
        <taxon>Edwardsiidae</taxon>
        <taxon>Nematostella</taxon>
    </lineage>
</organism>
<dbReference type="InterPro" id="IPR029041">
    <property type="entry name" value="FAD-linked_oxidoreductase-like"/>
</dbReference>
<dbReference type="GO" id="GO:0004657">
    <property type="term" value="F:proline dehydrogenase activity"/>
    <property type="evidence" value="ECO:0000318"/>
    <property type="project" value="GO_Central"/>
</dbReference>
<dbReference type="GO" id="GO:0071949">
    <property type="term" value="F:FAD binding"/>
    <property type="evidence" value="ECO:0000318"/>
    <property type="project" value="GO_Central"/>
</dbReference>
<dbReference type="AlphaFoldDB" id="A7S8U9"/>
<dbReference type="Proteomes" id="UP000001593">
    <property type="component" value="Unassembled WGS sequence"/>
</dbReference>
<comment type="pathway">
    <text evidence="1">Amino-acid degradation; L-proline degradation into L-glutamate; L-glutamate from L-proline: step 1/2.</text>
</comment>
<dbReference type="OMA" id="DIAMKCK"/>
<evidence type="ECO:0000256" key="5">
    <source>
        <dbReference type="RuleBase" id="RU364054"/>
    </source>
</evidence>
<keyword evidence="8" id="KW-1185">Reference proteome</keyword>
<keyword evidence="3 5" id="KW-0560">Oxidoreductase</keyword>
<dbReference type="HOGENOM" id="CLU_018202_2_1_1"/>
<dbReference type="InParanoid" id="A7S8U9"/>
<accession>A7S8U9</accession>
<sequence length="233" mass="26587">RCLQYAGERNVRLVIDAEQSYLEGGIHHLILALQSKYNKQGSWVYGTYQCYRKDTMSRVLRDLQVMSTEGFHFGAKIVRGAYRQMEEKRAQEMGYANPIHDSYGDTCDMYNDVMQVILEKVAQSPAQLMIATHNEDSISLATRRMAKLCLPKTGRVSFAQVYGMCDHASFVLGKKGFDVYKSVPCGPVGTTLPYLARRVVENSDIFARAAKERALYWQEISNRLRGVLQWHVQ</sequence>
<name>A7S8U9_NEMVE</name>
<dbReference type="Pfam" id="PF01619">
    <property type="entry name" value="Pro_dh"/>
    <property type="match status" value="1"/>
</dbReference>
<gene>
    <name evidence="7" type="ORF">NEMVEDRAFT_v1g109074</name>
</gene>
<dbReference type="EMBL" id="DS469599">
    <property type="protein sequence ID" value="EDO39930.1"/>
    <property type="molecule type" value="Genomic_DNA"/>
</dbReference>
<comment type="cofactor">
    <cofactor evidence="5">
        <name>FAD</name>
        <dbReference type="ChEBI" id="CHEBI:57692"/>
    </cofactor>
</comment>
<keyword evidence="5" id="KW-0285">Flavoprotein</keyword>
<dbReference type="STRING" id="45351.A7S8U9"/>
<dbReference type="PANTHER" id="PTHR13914">
    <property type="entry name" value="PROLINE OXIDASE"/>
    <property type="match status" value="1"/>
</dbReference>
<comment type="catalytic activity">
    <reaction evidence="5">
        <text>L-proline + a quinone = (S)-1-pyrroline-5-carboxylate + a quinol + H(+)</text>
        <dbReference type="Rhea" id="RHEA:23784"/>
        <dbReference type="ChEBI" id="CHEBI:15378"/>
        <dbReference type="ChEBI" id="CHEBI:17388"/>
        <dbReference type="ChEBI" id="CHEBI:24646"/>
        <dbReference type="ChEBI" id="CHEBI:60039"/>
        <dbReference type="ChEBI" id="CHEBI:132124"/>
        <dbReference type="EC" id="1.5.5.2"/>
    </reaction>
</comment>
<proteinExistence type="inferred from homology"/>
<evidence type="ECO:0000256" key="2">
    <source>
        <dbReference type="ARBA" id="ARBA00005869"/>
    </source>
</evidence>